<dbReference type="InterPro" id="IPR005119">
    <property type="entry name" value="LysR_subst-bd"/>
</dbReference>
<feature type="domain" description="HTH lysR-type" evidence="5">
    <location>
        <begin position="5"/>
        <end position="62"/>
    </location>
</feature>
<dbReference type="OrthoDB" id="5526340at2"/>
<dbReference type="Gene3D" id="3.40.190.10">
    <property type="entry name" value="Periplasmic binding protein-like II"/>
    <property type="match status" value="2"/>
</dbReference>
<evidence type="ECO:0000313" key="6">
    <source>
        <dbReference type="EMBL" id="TFZ08906.1"/>
    </source>
</evidence>
<dbReference type="InterPro" id="IPR036388">
    <property type="entry name" value="WH-like_DNA-bd_sf"/>
</dbReference>
<evidence type="ECO:0000259" key="5">
    <source>
        <dbReference type="PROSITE" id="PS50931"/>
    </source>
</evidence>
<dbReference type="GO" id="GO:0006351">
    <property type="term" value="P:DNA-templated transcription"/>
    <property type="evidence" value="ECO:0007669"/>
    <property type="project" value="TreeGrafter"/>
</dbReference>
<keyword evidence="7" id="KW-1185">Reference proteome</keyword>
<dbReference type="Proteomes" id="UP000297839">
    <property type="component" value="Unassembled WGS sequence"/>
</dbReference>
<comment type="similarity">
    <text evidence="1">Belongs to the LysR transcriptional regulatory family.</text>
</comment>
<dbReference type="EMBL" id="SMLK01000001">
    <property type="protein sequence ID" value="TFZ08906.1"/>
    <property type="molecule type" value="Genomic_DNA"/>
</dbReference>
<dbReference type="InterPro" id="IPR036390">
    <property type="entry name" value="WH_DNA-bd_sf"/>
</dbReference>
<dbReference type="PROSITE" id="PS50931">
    <property type="entry name" value="HTH_LYSR"/>
    <property type="match status" value="1"/>
</dbReference>
<protein>
    <submittedName>
        <fullName evidence="6">LysR family transcriptional regulator</fullName>
    </submittedName>
</protein>
<evidence type="ECO:0000256" key="3">
    <source>
        <dbReference type="ARBA" id="ARBA00023125"/>
    </source>
</evidence>
<dbReference type="InterPro" id="IPR058163">
    <property type="entry name" value="LysR-type_TF_proteobact-type"/>
</dbReference>
<evidence type="ECO:0000313" key="7">
    <source>
        <dbReference type="Proteomes" id="UP000297839"/>
    </source>
</evidence>
<dbReference type="Pfam" id="PF00126">
    <property type="entry name" value="HTH_1"/>
    <property type="match status" value="1"/>
</dbReference>
<dbReference type="PANTHER" id="PTHR30537">
    <property type="entry name" value="HTH-TYPE TRANSCRIPTIONAL REGULATOR"/>
    <property type="match status" value="1"/>
</dbReference>
<organism evidence="6 7">
    <name type="scientific">Ramlibacter humi</name>
    <dbReference type="NCBI Taxonomy" id="2530451"/>
    <lineage>
        <taxon>Bacteria</taxon>
        <taxon>Pseudomonadati</taxon>
        <taxon>Pseudomonadota</taxon>
        <taxon>Betaproteobacteria</taxon>
        <taxon>Burkholderiales</taxon>
        <taxon>Comamonadaceae</taxon>
        <taxon>Ramlibacter</taxon>
    </lineage>
</organism>
<dbReference type="GO" id="GO:0043565">
    <property type="term" value="F:sequence-specific DNA binding"/>
    <property type="evidence" value="ECO:0007669"/>
    <property type="project" value="TreeGrafter"/>
</dbReference>
<proteinExistence type="inferred from homology"/>
<evidence type="ECO:0000256" key="2">
    <source>
        <dbReference type="ARBA" id="ARBA00023015"/>
    </source>
</evidence>
<dbReference type="SUPFAM" id="SSF46785">
    <property type="entry name" value="Winged helix' DNA-binding domain"/>
    <property type="match status" value="1"/>
</dbReference>
<dbReference type="Pfam" id="PF03466">
    <property type="entry name" value="LysR_substrate"/>
    <property type="match status" value="1"/>
</dbReference>
<evidence type="ECO:0000256" key="4">
    <source>
        <dbReference type="ARBA" id="ARBA00023163"/>
    </source>
</evidence>
<dbReference type="AlphaFoldDB" id="A0A4Z0CB77"/>
<dbReference type="Gene3D" id="1.10.10.10">
    <property type="entry name" value="Winged helix-like DNA-binding domain superfamily/Winged helix DNA-binding domain"/>
    <property type="match status" value="1"/>
</dbReference>
<keyword evidence="2" id="KW-0805">Transcription regulation</keyword>
<dbReference type="InterPro" id="IPR000847">
    <property type="entry name" value="LysR_HTH_N"/>
</dbReference>
<keyword evidence="3" id="KW-0238">DNA-binding</keyword>
<dbReference type="GO" id="GO:0003700">
    <property type="term" value="F:DNA-binding transcription factor activity"/>
    <property type="evidence" value="ECO:0007669"/>
    <property type="project" value="InterPro"/>
</dbReference>
<accession>A0A4Z0CB77</accession>
<gene>
    <name evidence="6" type="ORF">EZ216_07120</name>
</gene>
<dbReference type="SUPFAM" id="SSF53850">
    <property type="entry name" value="Periplasmic binding protein-like II"/>
    <property type="match status" value="1"/>
</dbReference>
<reference evidence="6 7" key="1">
    <citation type="submission" date="2019-03" db="EMBL/GenBank/DDBJ databases">
        <title>Ramlibacter sp. 18x22-1, whole genome shotgun sequence.</title>
        <authorList>
            <person name="Zhang X."/>
            <person name="Feng G."/>
            <person name="Zhu H."/>
        </authorList>
    </citation>
    <scope>NUCLEOTIDE SEQUENCE [LARGE SCALE GENOMIC DNA]</scope>
    <source>
        <strain evidence="6 7">18x22-1</strain>
    </source>
</reference>
<name>A0A4Z0CB77_9BURK</name>
<evidence type="ECO:0000256" key="1">
    <source>
        <dbReference type="ARBA" id="ARBA00009437"/>
    </source>
</evidence>
<dbReference type="PANTHER" id="PTHR30537:SF26">
    <property type="entry name" value="GLYCINE CLEAVAGE SYSTEM TRANSCRIPTIONAL ACTIVATOR"/>
    <property type="match status" value="1"/>
</dbReference>
<comment type="caution">
    <text evidence="6">The sequence shown here is derived from an EMBL/GenBank/DDBJ whole genome shotgun (WGS) entry which is preliminary data.</text>
</comment>
<sequence>MRKLPPLRSLQAFEAAARLGSFKSAAAELHVTPTAISHQVRLLERTYGHRLFQRRPKPLELTGAGARLYPGLRDGFDALASAVTSMAGAAQAVPLRVTSPNAFASRWLVPRLSDWRERYPEIPLEIIGTDAVLDLRSGDADVAIRYARTMPAGRAVQEICRDTFFPVCSPALLAKDGHPVVRAEDLLRFPLIHYDWMNRDPQAPTWRRWLAAAGLIDPGLPATDRSWALSLSFREEPHAIDAVVAGQGIAICSSVVVGHELKSGALVQAHPLSLPGYGFYLVALAQHVRHADIEAFAIWMRTPG</sequence>
<dbReference type="CDD" id="cd08432">
    <property type="entry name" value="PBP2_GcdR_TrpI_HvrB_AmpR_like"/>
    <property type="match status" value="1"/>
</dbReference>
<dbReference type="RefSeq" id="WP_135248991.1">
    <property type="nucleotide sequence ID" value="NZ_SMLK01000001.1"/>
</dbReference>
<keyword evidence="4" id="KW-0804">Transcription</keyword>